<dbReference type="InterPro" id="IPR019734">
    <property type="entry name" value="TPR_rpt"/>
</dbReference>
<dbReference type="PANTHER" id="PTHR46423:SF1">
    <property type="entry name" value="RNA POLYMERASE II-ASSOCIATED PROTEIN 3"/>
    <property type="match status" value="1"/>
</dbReference>
<sequence>MSKISPHEEKMLNLQYQMKQNNQELQSFLKDLESWESEIKDKEKSLKEKGKSQDEILPPVRNSLEKKKLKKKVKKKKGEAKPKRISAYDYRSWDKFDVDKACENLDENGPSSSEEEYETDEEWETERKKQAAVLEKDKGNEYFKKGDYSMAIECYTRGADLDPTNPLLPANRAMALLKQDKFAAAELDCSIALTLDPLYTKAYLRRGTARLGLNKYEEARRDYERVLQLEPQNKQAKSDIELIEKELAKQQMVSQSTADDSQARPSGIVKAITKPPGQRSQKPLRRIEIEEVGFEDAHEGKAASAKTLEGKSRKMRDLVEKETMDFQKFTVNSPADIANMASYRSDSKGASVQVKAETQSVVENKWDVSEYPETVSSCTSNIDNLAANTNIHAAEKTDGLVKDNRSLNDVSSTPDVSRVSKQSSSQSSSVPKSQIATSVPTTSVQFQADYRHLKHDKEQFYQYFKRIPPADYRTLFGQFLDADVLVTILNVLQGCYIRDHVDCYLCLKHLADVNRFSMIVMFMSGKDTQVLKTIFIHLREIGEHSATDIDTLAVKYEVR</sequence>
<feature type="region of interest" description="Disordered" evidence="6">
    <location>
        <begin position="400"/>
        <end position="436"/>
    </location>
</feature>
<dbReference type="InterPro" id="IPR051966">
    <property type="entry name" value="RPAP3"/>
</dbReference>
<dbReference type="InterPro" id="IPR025986">
    <property type="entry name" value="RPAP3-like_C"/>
</dbReference>
<gene>
    <name evidence="8" type="ORF">DPMN_016798</name>
</gene>
<keyword evidence="1" id="KW-0677">Repeat</keyword>
<dbReference type="AlphaFoldDB" id="A0A9D4NF98"/>
<dbReference type="OrthoDB" id="629492at2759"/>
<keyword evidence="2 5" id="KW-0802">TPR repeat</keyword>
<feature type="region of interest" description="Disordered" evidence="6">
    <location>
        <begin position="251"/>
        <end position="285"/>
    </location>
</feature>
<dbReference type="GO" id="GO:0101031">
    <property type="term" value="C:protein folding chaperone complex"/>
    <property type="evidence" value="ECO:0007669"/>
    <property type="project" value="TreeGrafter"/>
</dbReference>
<evidence type="ECO:0000313" key="8">
    <source>
        <dbReference type="EMBL" id="KAH3892674.1"/>
    </source>
</evidence>
<evidence type="ECO:0000256" key="1">
    <source>
        <dbReference type="ARBA" id="ARBA00022737"/>
    </source>
</evidence>
<evidence type="ECO:0000256" key="5">
    <source>
        <dbReference type="PROSITE-ProRule" id="PRU00339"/>
    </source>
</evidence>
<accession>A0A9D4NF98</accession>
<dbReference type="Pfam" id="PF13877">
    <property type="entry name" value="RPAP3_C"/>
    <property type="match status" value="1"/>
</dbReference>
<feature type="compositionally biased region" description="Acidic residues" evidence="6">
    <location>
        <begin position="113"/>
        <end position="124"/>
    </location>
</feature>
<evidence type="ECO:0000313" key="9">
    <source>
        <dbReference type="Proteomes" id="UP000828390"/>
    </source>
</evidence>
<feature type="region of interest" description="Disordered" evidence="6">
    <location>
        <begin position="40"/>
        <end position="83"/>
    </location>
</feature>
<protein>
    <recommendedName>
        <fullName evidence="4">RNA polymerase II-associated protein 3</fullName>
    </recommendedName>
</protein>
<feature type="repeat" description="TPR" evidence="5">
    <location>
        <begin position="200"/>
        <end position="233"/>
    </location>
</feature>
<dbReference type="Gene3D" id="1.25.40.10">
    <property type="entry name" value="Tetratricopeptide repeat domain"/>
    <property type="match status" value="1"/>
</dbReference>
<feature type="repeat" description="TPR" evidence="5">
    <location>
        <begin position="132"/>
        <end position="165"/>
    </location>
</feature>
<evidence type="ECO:0000259" key="7">
    <source>
        <dbReference type="Pfam" id="PF13877"/>
    </source>
</evidence>
<dbReference type="EMBL" id="JAIWYP010000001">
    <property type="protein sequence ID" value="KAH3892674.1"/>
    <property type="molecule type" value="Genomic_DNA"/>
</dbReference>
<dbReference type="PROSITE" id="PS50293">
    <property type="entry name" value="TPR_REGION"/>
    <property type="match status" value="1"/>
</dbReference>
<dbReference type="PANTHER" id="PTHR46423">
    <property type="entry name" value="RNA POLYMERASE II-ASSOCIATED PROTEIN 3"/>
    <property type="match status" value="1"/>
</dbReference>
<evidence type="ECO:0000256" key="3">
    <source>
        <dbReference type="ARBA" id="ARBA00038275"/>
    </source>
</evidence>
<dbReference type="InterPro" id="IPR011990">
    <property type="entry name" value="TPR-like_helical_dom_sf"/>
</dbReference>
<keyword evidence="9" id="KW-1185">Reference proteome</keyword>
<feature type="domain" description="RNA-polymerase II-associated protein 3-like C-terminal" evidence="7">
    <location>
        <begin position="440"/>
        <end position="527"/>
    </location>
</feature>
<reference evidence="8" key="2">
    <citation type="submission" date="2020-11" db="EMBL/GenBank/DDBJ databases">
        <authorList>
            <person name="McCartney M.A."/>
            <person name="Auch B."/>
            <person name="Kono T."/>
            <person name="Mallez S."/>
            <person name="Becker A."/>
            <person name="Gohl D.M."/>
            <person name="Silverstein K.A.T."/>
            <person name="Koren S."/>
            <person name="Bechman K.B."/>
            <person name="Herman A."/>
            <person name="Abrahante J.E."/>
            <person name="Garbe J."/>
        </authorList>
    </citation>
    <scope>NUCLEOTIDE SEQUENCE</scope>
    <source>
        <strain evidence="8">Duluth1</strain>
        <tissue evidence="8">Whole animal</tissue>
    </source>
</reference>
<comment type="similarity">
    <text evidence="3">Belongs to the RPAP3 family.</text>
</comment>
<dbReference type="Proteomes" id="UP000828390">
    <property type="component" value="Unassembled WGS sequence"/>
</dbReference>
<dbReference type="SUPFAM" id="SSF48452">
    <property type="entry name" value="TPR-like"/>
    <property type="match status" value="1"/>
</dbReference>
<feature type="region of interest" description="Disordered" evidence="6">
    <location>
        <begin position="103"/>
        <end position="125"/>
    </location>
</feature>
<dbReference type="SMART" id="SM00028">
    <property type="entry name" value="TPR"/>
    <property type="match status" value="3"/>
</dbReference>
<dbReference type="PROSITE" id="PS50005">
    <property type="entry name" value="TPR"/>
    <property type="match status" value="2"/>
</dbReference>
<evidence type="ECO:0000256" key="4">
    <source>
        <dbReference type="ARBA" id="ARBA00040133"/>
    </source>
</evidence>
<feature type="compositionally biased region" description="Low complexity" evidence="6">
    <location>
        <begin position="416"/>
        <end position="434"/>
    </location>
</feature>
<comment type="caution">
    <text evidence="8">The sequence shown here is derived from an EMBL/GenBank/DDBJ whole genome shotgun (WGS) entry which is preliminary data.</text>
</comment>
<reference evidence="8" key="1">
    <citation type="journal article" date="2019" name="bioRxiv">
        <title>The Genome of the Zebra Mussel, Dreissena polymorpha: A Resource for Invasive Species Research.</title>
        <authorList>
            <person name="McCartney M.A."/>
            <person name="Auch B."/>
            <person name="Kono T."/>
            <person name="Mallez S."/>
            <person name="Zhang Y."/>
            <person name="Obille A."/>
            <person name="Becker A."/>
            <person name="Abrahante J.E."/>
            <person name="Garbe J."/>
            <person name="Badalamenti J.P."/>
            <person name="Herman A."/>
            <person name="Mangelson H."/>
            <person name="Liachko I."/>
            <person name="Sullivan S."/>
            <person name="Sone E.D."/>
            <person name="Koren S."/>
            <person name="Silverstein K.A.T."/>
            <person name="Beckman K.B."/>
            <person name="Gohl D.M."/>
        </authorList>
    </citation>
    <scope>NUCLEOTIDE SEQUENCE</scope>
    <source>
        <strain evidence="8">Duluth1</strain>
        <tissue evidence="8">Whole animal</tissue>
    </source>
</reference>
<dbReference type="Pfam" id="PF00515">
    <property type="entry name" value="TPR_1"/>
    <property type="match status" value="2"/>
</dbReference>
<feature type="compositionally biased region" description="Polar residues" evidence="6">
    <location>
        <begin position="251"/>
        <end position="264"/>
    </location>
</feature>
<evidence type="ECO:0000256" key="2">
    <source>
        <dbReference type="ARBA" id="ARBA00022803"/>
    </source>
</evidence>
<name>A0A9D4NF98_DREPO</name>
<feature type="compositionally biased region" description="Basic and acidic residues" evidence="6">
    <location>
        <begin position="40"/>
        <end position="54"/>
    </location>
</feature>
<feature type="compositionally biased region" description="Basic residues" evidence="6">
    <location>
        <begin position="67"/>
        <end position="78"/>
    </location>
</feature>
<proteinExistence type="inferred from homology"/>
<organism evidence="8 9">
    <name type="scientific">Dreissena polymorpha</name>
    <name type="common">Zebra mussel</name>
    <name type="synonym">Mytilus polymorpha</name>
    <dbReference type="NCBI Taxonomy" id="45954"/>
    <lineage>
        <taxon>Eukaryota</taxon>
        <taxon>Metazoa</taxon>
        <taxon>Spiralia</taxon>
        <taxon>Lophotrochozoa</taxon>
        <taxon>Mollusca</taxon>
        <taxon>Bivalvia</taxon>
        <taxon>Autobranchia</taxon>
        <taxon>Heteroconchia</taxon>
        <taxon>Euheterodonta</taxon>
        <taxon>Imparidentia</taxon>
        <taxon>Neoheterodontei</taxon>
        <taxon>Myida</taxon>
        <taxon>Dreissenoidea</taxon>
        <taxon>Dreissenidae</taxon>
        <taxon>Dreissena</taxon>
    </lineage>
</organism>
<evidence type="ECO:0000256" key="6">
    <source>
        <dbReference type="SAM" id="MobiDB-lite"/>
    </source>
</evidence>